<protein>
    <submittedName>
        <fullName evidence="1">DUF2284 domain-containing protein</fullName>
    </submittedName>
</protein>
<organism evidence="1 2">
    <name type="scientific">Anaerosalibacter massiliensis</name>
    <dbReference type="NCBI Taxonomy" id="1347392"/>
    <lineage>
        <taxon>Bacteria</taxon>
        <taxon>Bacillati</taxon>
        <taxon>Bacillota</taxon>
        <taxon>Tissierellia</taxon>
        <taxon>Tissierellales</taxon>
        <taxon>Sporanaerobacteraceae</taxon>
        <taxon>Anaerosalibacter</taxon>
    </lineage>
</organism>
<reference evidence="1" key="1">
    <citation type="submission" date="2022-07" db="EMBL/GenBank/DDBJ databases">
        <title>Enhanced cultured diversity of the mouse gut microbiota enables custom-made synthetic communities.</title>
        <authorList>
            <person name="Afrizal A."/>
        </authorList>
    </citation>
    <scope>NUCLEOTIDE SEQUENCE</scope>
    <source>
        <strain evidence="1">DSM 29482</strain>
    </source>
</reference>
<dbReference type="EMBL" id="JANJZL010000004">
    <property type="protein sequence ID" value="MCR2043968.1"/>
    <property type="molecule type" value="Genomic_DNA"/>
</dbReference>
<comment type="caution">
    <text evidence="1">The sequence shown here is derived from an EMBL/GenBank/DDBJ whole genome shotgun (WGS) entry which is preliminary data.</text>
</comment>
<dbReference type="InterPro" id="IPR019271">
    <property type="entry name" value="DUF2284_metal-binding"/>
</dbReference>
<gene>
    <name evidence="1" type="ORF">NSA23_07510</name>
</gene>
<keyword evidence="2" id="KW-1185">Reference proteome</keyword>
<sequence length="181" mass="20998">MGSMEKLVEYIKNENIIYLGKIPTNNIIIDEKVREYCKDNKCGQYDKNFMCPPDIGEIKDFKNKLEKFNYCIVVLIKQKILNKEDREEYFRLARKLHKILLEIEKKGKDLGFENALALIAGNCKLCNPCKKVLGYRECPYPEYSRPSSESLGIDVINTVAKMGLEIEFKDTEVTWVGMIII</sequence>
<name>A0A9X2MH66_9FIRM</name>
<dbReference type="OrthoDB" id="5420534at2"/>
<evidence type="ECO:0000313" key="2">
    <source>
        <dbReference type="Proteomes" id="UP001142078"/>
    </source>
</evidence>
<dbReference type="RefSeq" id="WP_042683014.1">
    <property type="nucleotide sequence ID" value="NZ_CABKTM010000049.1"/>
</dbReference>
<evidence type="ECO:0000313" key="1">
    <source>
        <dbReference type="EMBL" id="MCR2043968.1"/>
    </source>
</evidence>
<dbReference type="Proteomes" id="UP001142078">
    <property type="component" value="Unassembled WGS sequence"/>
</dbReference>
<proteinExistence type="predicted"/>
<accession>A0A9X2MH66</accession>
<dbReference type="Pfam" id="PF10050">
    <property type="entry name" value="DUF2284"/>
    <property type="match status" value="1"/>
</dbReference>
<dbReference type="AlphaFoldDB" id="A0A9X2MH66"/>